<dbReference type="Gene3D" id="3.60.10.10">
    <property type="entry name" value="Endonuclease/exonuclease/phosphatase"/>
    <property type="match status" value="1"/>
</dbReference>
<gene>
    <name evidence="8" type="primary">exoA</name>
    <name evidence="8" type="ORF">Dcae01_00272</name>
</gene>
<comment type="caution">
    <text evidence="8">The sequence shown here is derived from an EMBL/GenBank/DDBJ whole genome shotgun (WGS) entry which is preliminary data.</text>
</comment>
<evidence type="ECO:0000256" key="6">
    <source>
        <dbReference type="ARBA" id="ARBA00022842"/>
    </source>
</evidence>
<dbReference type="Proteomes" id="UP001423409">
    <property type="component" value="Unassembled WGS sequence"/>
</dbReference>
<evidence type="ECO:0000256" key="2">
    <source>
        <dbReference type="ARBA" id="ARBA00001946"/>
    </source>
</evidence>
<dbReference type="NCBIfam" id="TIGR00195">
    <property type="entry name" value="exoDNase_III"/>
    <property type="match status" value="1"/>
</dbReference>
<dbReference type="EMBL" id="BAABQU010000002">
    <property type="protein sequence ID" value="GAA5438779.1"/>
    <property type="molecule type" value="Genomic_DNA"/>
</dbReference>
<evidence type="ECO:0000256" key="5">
    <source>
        <dbReference type="ARBA" id="ARBA00022801"/>
    </source>
</evidence>
<feature type="domain" description="Endonuclease/exonuclease/phosphatase" evidence="7">
    <location>
        <begin position="21"/>
        <end position="255"/>
    </location>
</feature>
<comment type="similarity">
    <text evidence="3">Belongs to the DNA repair enzymes AP/ExoA family.</text>
</comment>
<dbReference type="PANTHER" id="PTHR43250">
    <property type="entry name" value="EXODEOXYRIBONUCLEASE III"/>
    <property type="match status" value="1"/>
</dbReference>
<dbReference type="InterPro" id="IPR037493">
    <property type="entry name" value="ExoIII-like"/>
</dbReference>
<protein>
    <submittedName>
        <fullName evidence="8">Exodeoxyribonuclease</fullName>
    </submittedName>
</protein>
<proteinExistence type="inferred from homology"/>
<keyword evidence="9" id="KW-1185">Reference proteome</keyword>
<dbReference type="NCBIfam" id="TIGR00633">
    <property type="entry name" value="xth"/>
    <property type="match status" value="1"/>
</dbReference>
<reference evidence="8 9" key="1">
    <citation type="submission" date="2024-02" db="EMBL/GenBank/DDBJ databases">
        <title>Deinococcus caeni NBRC 101312.</title>
        <authorList>
            <person name="Ichikawa N."/>
            <person name="Katano-Makiyama Y."/>
            <person name="Hidaka K."/>
        </authorList>
    </citation>
    <scope>NUCLEOTIDE SEQUENCE [LARGE SCALE GENOMIC DNA]</scope>
    <source>
        <strain evidence="8 9">NBRC 101312</strain>
    </source>
</reference>
<evidence type="ECO:0000313" key="9">
    <source>
        <dbReference type="Proteomes" id="UP001423409"/>
    </source>
</evidence>
<evidence type="ECO:0000259" key="7">
    <source>
        <dbReference type="Pfam" id="PF03372"/>
    </source>
</evidence>
<comment type="cofactor">
    <cofactor evidence="2">
        <name>Mg(2+)</name>
        <dbReference type="ChEBI" id="CHEBI:18420"/>
    </cofactor>
</comment>
<accession>A0ABP9UBN1</accession>
<organism evidence="8 9">
    <name type="scientific">Deinococcus caeni</name>
    <dbReference type="NCBI Taxonomy" id="569127"/>
    <lineage>
        <taxon>Bacteria</taxon>
        <taxon>Thermotogati</taxon>
        <taxon>Deinococcota</taxon>
        <taxon>Deinococci</taxon>
        <taxon>Deinococcales</taxon>
        <taxon>Deinococcaceae</taxon>
        <taxon>Deinococcus</taxon>
    </lineage>
</organism>
<keyword evidence="6" id="KW-0460">Magnesium</keyword>
<dbReference type="InterPro" id="IPR020848">
    <property type="entry name" value="AP_endonuclease_F1_CS"/>
</dbReference>
<evidence type="ECO:0000256" key="1">
    <source>
        <dbReference type="ARBA" id="ARBA00001936"/>
    </source>
</evidence>
<evidence type="ECO:0000256" key="4">
    <source>
        <dbReference type="ARBA" id="ARBA00022723"/>
    </source>
</evidence>
<dbReference type="RefSeq" id="WP_345440857.1">
    <property type="nucleotide sequence ID" value="NZ_BAABQU010000002.1"/>
</dbReference>
<dbReference type="InterPro" id="IPR005135">
    <property type="entry name" value="Endo/exonuclease/phosphatase"/>
</dbReference>
<dbReference type="SUPFAM" id="SSF56219">
    <property type="entry name" value="DNase I-like"/>
    <property type="match status" value="1"/>
</dbReference>
<sequence length="277" mass="30571">MTDGVMTDVAVGREGGLKVTTLNVNGLRSALRKGLVDWVVRERPDVLLLQEVRADPMPDALAHLGYQGAWFPAQKAGYSGVAVLARHPLEDVRTGMAHAEMDAEGRVVSAVVRGVRFVSVYLPSGSSGPERQGFKDRVLGDFQVWTDALLAEGRPVVIGGDYNVAHREVDLKNWRGNQKNSGFLPHEREWMTRHLASGLTDTHRAWLGDQPEYTWWSNRANAYANNVGWRIDYLLASGVDVRDVRVGRDARLSDHAPLSGFVRRDVAGTPAGEEPVR</sequence>
<dbReference type="PROSITE" id="PS00728">
    <property type="entry name" value="AP_NUCLEASE_F1_3"/>
    <property type="match status" value="1"/>
</dbReference>
<dbReference type="Pfam" id="PF03372">
    <property type="entry name" value="Exo_endo_phos"/>
    <property type="match status" value="1"/>
</dbReference>
<comment type="cofactor">
    <cofactor evidence="1">
        <name>Mn(2+)</name>
        <dbReference type="ChEBI" id="CHEBI:29035"/>
    </cofactor>
</comment>
<dbReference type="InterPro" id="IPR004808">
    <property type="entry name" value="AP_endonuc_1"/>
</dbReference>
<name>A0ABP9UBN1_9DEIO</name>
<evidence type="ECO:0000313" key="8">
    <source>
        <dbReference type="EMBL" id="GAA5438779.1"/>
    </source>
</evidence>
<dbReference type="InterPro" id="IPR036691">
    <property type="entry name" value="Endo/exonu/phosph_ase_sf"/>
</dbReference>
<dbReference type="PROSITE" id="PS51435">
    <property type="entry name" value="AP_NUCLEASE_F1_4"/>
    <property type="match status" value="1"/>
</dbReference>
<keyword evidence="5" id="KW-0378">Hydrolase</keyword>
<dbReference type="PANTHER" id="PTHR43250:SF2">
    <property type="entry name" value="EXODEOXYRIBONUCLEASE III"/>
    <property type="match status" value="1"/>
</dbReference>
<keyword evidence="4" id="KW-0479">Metal-binding</keyword>
<evidence type="ECO:0000256" key="3">
    <source>
        <dbReference type="ARBA" id="ARBA00007092"/>
    </source>
</evidence>